<evidence type="ECO:0000256" key="4">
    <source>
        <dbReference type="ARBA" id="ARBA00022729"/>
    </source>
</evidence>
<dbReference type="Proteomes" id="UP001407405">
    <property type="component" value="Unassembled WGS sequence"/>
</dbReference>
<organism evidence="7 8">
    <name type="scientific">Anoxynatronum sibiricum</name>
    <dbReference type="NCBI Taxonomy" id="210623"/>
    <lineage>
        <taxon>Bacteria</taxon>
        <taxon>Bacillati</taxon>
        <taxon>Bacillota</taxon>
        <taxon>Clostridia</taxon>
        <taxon>Eubacteriales</taxon>
        <taxon>Clostridiaceae</taxon>
        <taxon>Anoxynatronum</taxon>
    </lineage>
</organism>
<dbReference type="SUPFAM" id="SSF53807">
    <property type="entry name" value="Helical backbone' metal receptor"/>
    <property type="match status" value="1"/>
</dbReference>
<evidence type="ECO:0000256" key="6">
    <source>
        <dbReference type="SAM" id="SignalP"/>
    </source>
</evidence>
<name>A0ABU9VTC4_9CLOT</name>
<dbReference type="InterPro" id="IPR006127">
    <property type="entry name" value="ZnuA-like"/>
</dbReference>
<dbReference type="InterPro" id="IPR006128">
    <property type="entry name" value="Lipoprotein_PsaA-like"/>
</dbReference>
<dbReference type="InterPro" id="IPR006129">
    <property type="entry name" value="AdhesinB"/>
</dbReference>
<dbReference type="PRINTS" id="PR00690">
    <property type="entry name" value="ADHESNFAMILY"/>
</dbReference>
<sequence>MKKWQRLIILVTLVALASVGCTSAPVSEENGQYQVVATTTMLADLARVIGGDHVTVTGLMGPGIDPHLYSASAGDVETISSADLILYNGLQLEAKLGEVFSQMRSQNRKVVAVAEAMPESLFLESEEEDEIYDPHIWFDVQLWKLAAEAVRDALIDLDEANADAYRENYEAYAVELDELHAYVLARAEELPAASRVLITAHDAFAYFGEAYGFEVLGLQGISTVSEAGTADIRELADFIYENQIKAIFIESSVPTRSIEAVQEAVRSRGFETAIGGELYSDSLGSAGTDAATYIGTVRANIDTIVDALK</sequence>
<keyword evidence="3" id="KW-0479">Metal-binding</keyword>
<dbReference type="PROSITE" id="PS51257">
    <property type="entry name" value="PROKAR_LIPOPROTEIN"/>
    <property type="match status" value="1"/>
</dbReference>
<dbReference type="RefSeq" id="WP_343185640.1">
    <property type="nucleotide sequence ID" value="NZ_JBCITM010000006.1"/>
</dbReference>
<keyword evidence="4 6" id="KW-0732">Signal</keyword>
<dbReference type="PANTHER" id="PTHR42953:SF1">
    <property type="entry name" value="METAL-BINDING PROTEIN HI_0362-RELATED"/>
    <property type="match status" value="1"/>
</dbReference>
<keyword evidence="8" id="KW-1185">Reference proteome</keyword>
<protein>
    <submittedName>
        <fullName evidence="7">Zinc ABC transporter substrate-binding protein</fullName>
    </submittedName>
</protein>
<dbReference type="Gene3D" id="3.40.50.1980">
    <property type="entry name" value="Nitrogenase molybdenum iron protein domain"/>
    <property type="match status" value="2"/>
</dbReference>
<comment type="caution">
    <text evidence="7">The sequence shown here is derived from an EMBL/GenBank/DDBJ whole genome shotgun (WGS) entry which is preliminary data.</text>
</comment>
<feature type="signal peptide" evidence="6">
    <location>
        <begin position="1"/>
        <end position="17"/>
    </location>
</feature>
<evidence type="ECO:0000313" key="7">
    <source>
        <dbReference type="EMBL" id="MEN1760319.1"/>
    </source>
</evidence>
<dbReference type="Pfam" id="PF01297">
    <property type="entry name" value="ZnuA"/>
    <property type="match status" value="1"/>
</dbReference>
<feature type="chain" id="PRO_5045177442" evidence="6">
    <location>
        <begin position="18"/>
        <end position="309"/>
    </location>
</feature>
<comment type="similarity">
    <text evidence="5">Belongs to the bacterial solute-binding protein 9 family.</text>
</comment>
<dbReference type="PRINTS" id="PR00691">
    <property type="entry name" value="ADHESINB"/>
</dbReference>
<evidence type="ECO:0000256" key="3">
    <source>
        <dbReference type="ARBA" id="ARBA00022723"/>
    </source>
</evidence>
<evidence type="ECO:0000313" key="8">
    <source>
        <dbReference type="Proteomes" id="UP001407405"/>
    </source>
</evidence>
<reference evidence="7 8" key="1">
    <citation type="submission" date="2024-04" db="EMBL/GenBank/DDBJ databases">
        <title>Genome sequencing and metabolic network reconstruction of aminoacids and betaine degradation by Anoxynatronum sibiricum.</title>
        <authorList>
            <person name="Detkova E.N."/>
            <person name="Boltjanskaja Y.V."/>
            <person name="Mardanov A.V."/>
            <person name="Kevbrin V."/>
        </authorList>
    </citation>
    <scope>NUCLEOTIDE SEQUENCE [LARGE SCALE GENOMIC DNA]</scope>
    <source>
        <strain evidence="7 8">Z-7981</strain>
    </source>
</reference>
<dbReference type="EMBL" id="JBCITM010000006">
    <property type="protein sequence ID" value="MEN1760319.1"/>
    <property type="molecule type" value="Genomic_DNA"/>
</dbReference>
<comment type="subcellular location">
    <subcellularLocation>
        <location evidence="1">Cell envelope</location>
    </subcellularLocation>
</comment>
<dbReference type="PANTHER" id="PTHR42953">
    <property type="entry name" value="HIGH-AFFINITY ZINC UPTAKE SYSTEM PROTEIN ZNUA-RELATED"/>
    <property type="match status" value="1"/>
</dbReference>
<evidence type="ECO:0000256" key="1">
    <source>
        <dbReference type="ARBA" id="ARBA00004196"/>
    </source>
</evidence>
<evidence type="ECO:0000256" key="5">
    <source>
        <dbReference type="RuleBase" id="RU003512"/>
    </source>
</evidence>
<dbReference type="InterPro" id="IPR050492">
    <property type="entry name" value="Bact_metal-bind_prot9"/>
</dbReference>
<proteinExistence type="inferred from homology"/>
<accession>A0ABU9VTC4</accession>
<evidence type="ECO:0000256" key="2">
    <source>
        <dbReference type="ARBA" id="ARBA00022448"/>
    </source>
</evidence>
<gene>
    <name evidence="7" type="ORF">AAIG11_07535</name>
</gene>
<keyword evidence="2 5" id="KW-0813">Transport</keyword>